<accession>A0A917MGX2</accession>
<keyword evidence="2" id="KW-1185">Reference proteome</keyword>
<dbReference type="Proteomes" id="UP000603912">
    <property type="component" value="Unassembled WGS sequence"/>
</dbReference>
<protein>
    <submittedName>
        <fullName evidence="1">Uncharacterized protein</fullName>
    </submittedName>
</protein>
<name>A0A917MGX2_9HYPH</name>
<dbReference type="RefSeq" id="WP_308469342.1">
    <property type="nucleotide sequence ID" value="NZ_BMES01000001.1"/>
</dbReference>
<evidence type="ECO:0000313" key="2">
    <source>
        <dbReference type="Proteomes" id="UP000603912"/>
    </source>
</evidence>
<dbReference type="EMBL" id="BMES01000001">
    <property type="protein sequence ID" value="GGH11496.1"/>
    <property type="molecule type" value="Genomic_DNA"/>
</dbReference>
<reference evidence="1" key="1">
    <citation type="journal article" date="2014" name="Int. J. Syst. Evol. Microbiol.">
        <title>Complete genome sequence of Corynebacterium casei LMG S-19264T (=DSM 44701T), isolated from a smear-ripened cheese.</title>
        <authorList>
            <consortium name="US DOE Joint Genome Institute (JGI-PGF)"/>
            <person name="Walter F."/>
            <person name="Albersmeier A."/>
            <person name="Kalinowski J."/>
            <person name="Ruckert C."/>
        </authorList>
    </citation>
    <scope>NUCLEOTIDE SEQUENCE</scope>
    <source>
        <strain evidence="1">CGMCC 1.12214</strain>
    </source>
</reference>
<reference evidence="1" key="2">
    <citation type="submission" date="2020-09" db="EMBL/GenBank/DDBJ databases">
        <authorList>
            <person name="Sun Q."/>
            <person name="Zhou Y."/>
        </authorList>
    </citation>
    <scope>NUCLEOTIDE SEQUENCE</scope>
    <source>
        <strain evidence="1">CGMCC 1.12214</strain>
    </source>
</reference>
<evidence type="ECO:0000313" key="1">
    <source>
        <dbReference type="EMBL" id="GGH11496.1"/>
    </source>
</evidence>
<sequence length="156" mass="17241">MLQFKERRRAVFSQGYTELFFCDEPTALAAGHRPCVECRRADAHAYRDAMVRGLGLAEAPLFPAIDRRLHEERLDGRLQRVHELPAETLPDGAMVRDDAGRFLAVQGERALIWSPGGYERAEPRPAGIALVLTPPTSLAALSAGFQPRWHPSAAAL</sequence>
<dbReference type="AlphaFoldDB" id="A0A917MGX2"/>
<comment type="caution">
    <text evidence="1">The sequence shown here is derived from an EMBL/GenBank/DDBJ whole genome shotgun (WGS) entry which is preliminary data.</text>
</comment>
<gene>
    <name evidence="1" type="ORF">GCM10007036_08590</name>
</gene>
<proteinExistence type="predicted"/>
<organism evidence="1 2">
    <name type="scientific">Alsobacter metallidurans</name>
    <dbReference type="NCBI Taxonomy" id="340221"/>
    <lineage>
        <taxon>Bacteria</taxon>
        <taxon>Pseudomonadati</taxon>
        <taxon>Pseudomonadota</taxon>
        <taxon>Alphaproteobacteria</taxon>
        <taxon>Hyphomicrobiales</taxon>
        <taxon>Alsobacteraceae</taxon>
        <taxon>Alsobacter</taxon>
    </lineage>
</organism>